<reference evidence="2 3" key="1">
    <citation type="submission" date="2020-03" db="EMBL/GenBank/DDBJ databases">
        <title>Genomic Encyclopedia of Type Strains, Phase IV (KMG-IV): sequencing the most valuable type-strain genomes for metagenomic binning, comparative biology and taxonomic classification.</title>
        <authorList>
            <person name="Goeker M."/>
        </authorList>
    </citation>
    <scope>NUCLEOTIDE SEQUENCE [LARGE SCALE GENOMIC DNA]</scope>
    <source>
        <strain evidence="2 3">DSM 25229</strain>
    </source>
</reference>
<keyword evidence="1" id="KW-0732">Signal</keyword>
<proteinExistence type="predicted"/>
<evidence type="ECO:0000256" key="1">
    <source>
        <dbReference type="SAM" id="SignalP"/>
    </source>
</evidence>
<evidence type="ECO:0008006" key="4">
    <source>
        <dbReference type="Google" id="ProtNLM"/>
    </source>
</evidence>
<comment type="caution">
    <text evidence="2">The sequence shown here is derived from an EMBL/GenBank/DDBJ whole genome shotgun (WGS) entry which is preliminary data.</text>
</comment>
<dbReference type="InterPro" id="IPR007410">
    <property type="entry name" value="LpqE-like"/>
</dbReference>
<evidence type="ECO:0000313" key="3">
    <source>
        <dbReference type="Proteomes" id="UP000535078"/>
    </source>
</evidence>
<dbReference type="AlphaFoldDB" id="A0A7X5XT38"/>
<dbReference type="SUPFAM" id="SSF110087">
    <property type="entry name" value="DR1885-like metal-binding protein"/>
    <property type="match status" value="1"/>
</dbReference>
<evidence type="ECO:0000313" key="2">
    <source>
        <dbReference type="EMBL" id="NJB90822.1"/>
    </source>
</evidence>
<dbReference type="PANTHER" id="PTHR36302:SF1">
    <property type="entry name" value="COPPER CHAPERONE PCU(A)C"/>
    <property type="match status" value="1"/>
</dbReference>
<accession>A0A7X5XT38</accession>
<protein>
    <recommendedName>
        <fullName evidence="4">Copper chaperone PCu(A)C</fullName>
    </recommendedName>
</protein>
<dbReference type="PANTHER" id="PTHR36302">
    <property type="entry name" value="BLR7088 PROTEIN"/>
    <property type="match status" value="1"/>
</dbReference>
<feature type="chain" id="PRO_5030863283" description="Copper chaperone PCu(A)C" evidence="1">
    <location>
        <begin position="23"/>
        <end position="160"/>
    </location>
</feature>
<name>A0A7X5XT38_9SPHN</name>
<dbReference type="InterPro" id="IPR036182">
    <property type="entry name" value="PCuAC_sf"/>
</dbReference>
<keyword evidence="3" id="KW-1185">Reference proteome</keyword>
<dbReference type="RefSeq" id="WP_167922213.1">
    <property type="nucleotide sequence ID" value="NZ_JAATIT010000004.1"/>
</dbReference>
<dbReference type="Pfam" id="PF04314">
    <property type="entry name" value="PCuAC"/>
    <property type="match status" value="1"/>
</dbReference>
<dbReference type="EMBL" id="JAATIT010000004">
    <property type="protein sequence ID" value="NJB90822.1"/>
    <property type="molecule type" value="Genomic_DNA"/>
</dbReference>
<dbReference type="InterPro" id="IPR058248">
    <property type="entry name" value="Lxx211020-like"/>
</dbReference>
<gene>
    <name evidence="2" type="ORF">GGR90_003024</name>
</gene>
<feature type="signal peptide" evidence="1">
    <location>
        <begin position="1"/>
        <end position="22"/>
    </location>
</feature>
<dbReference type="Gene3D" id="2.60.40.1890">
    <property type="entry name" value="PCu(A)C copper chaperone"/>
    <property type="match status" value="1"/>
</dbReference>
<sequence length="160" mass="16930">MKISFRLAALALLTAAAPPLLAASLTAGALVIDTPWSRQTLPTQKVGGGYLSITNKGKVDDRLVSATSSAAREVQVHTMSMDGSVMRMRPLKDGVALPAGKRVDFKPGGAHLMFIDLKRPLALGSTVPVTLRFQRQGAVTVQFRIEAVGATGPSEKRHGN</sequence>
<organism evidence="2 3">
    <name type="scientific">Sphingopyxis italica</name>
    <dbReference type="NCBI Taxonomy" id="1129133"/>
    <lineage>
        <taxon>Bacteria</taxon>
        <taxon>Pseudomonadati</taxon>
        <taxon>Pseudomonadota</taxon>
        <taxon>Alphaproteobacteria</taxon>
        <taxon>Sphingomonadales</taxon>
        <taxon>Sphingomonadaceae</taxon>
        <taxon>Sphingopyxis</taxon>
    </lineage>
</organism>
<dbReference type="Proteomes" id="UP000535078">
    <property type="component" value="Unassembled WGS sequence"/>
</dbReference>